<evidence type="ECO:0000256" key="2">
    <source>
        <dbReference type="ARBA" id="ARBA00023056"/>
    </source>
</evidence>
<dbReference type="Gene3D" id="3.90.550.10">
    <property type="entry name" value="Spore Coat Polysaccharide Biosynthesis Protein SpsA, Chain A"/>
    <property type="match status" value="1"/>
</dbReference>
<evidence type="ECO:0000259" key="3">
    <source>
        <dbReference type="Pfam" id="PF00483"/>
    </source>
</evidence>
<dbReference type="Proteomes" id="UP001597249">
    <property type="component" value="Unassembled WGS sequence"/>
</dbReference>
<dbReference type="SUPFAM" id="SSF53448">
    <property type="entry name" value="Nucleotide-diphospho-sugar transferases"/>
    <property type="match status" value="1"/>
</dbReference>
<reference evidence="6" key="1">
    <citation type="journal article" date="2019" name="Int. J. Syst. Evol. Microbiol.">
        <title>The Global Catalogue of Microorganisms (GCM) 10K type strain sequencing project: providing services to taxonomists for standard genome sequencing and annotation.</title>
        <authorList>
            <consortium name="The Broad Institute Genomics Platform"/>
            <consortium name="The Broad Institute Genome Sequencing Center for Infectious Disease"/>
            <person name="Wu L."/>
            <person name="Ma J."/>
        </authorList>
    </citation>
    <scope>NUCLEOTIDE SEQUENCE [LARGE SCALE GENOMIC DNA]</scope>
    <source>
        <strain evidence="6">CCM 8911</strain>
    </source>
</reference>
<dbReference type="RefSeq" id="WP_125584374.1">
    <property type="nucleotide sequence ID" value="NZ_JBHTMO010000006.1"/>
</dbReference>
<dbReference type="PANTHER" id="PTHR43523:SF6">
    <property type="entry name" value="GLYCOGEN BIOSYNTHESIS PROTEIN GLGD"/>
    <property type="match status" value="1"/>
</dbReference>
<keyword evidence="5" id="KW-0808">Transferase</keyword>
<gene>
    <name evidence="5" type="primary">glgD</name>
    <name evidence="5" type="ORF">ACFQ3L_03490</name>
</gene>
<dbReference type="InterPro" id="IPR011004">
    <property type="entry name" value="Trimer_LpxA-like_sf"/>
</dbReference>
<feature type="domain" description="Glucose-1-phosphate adenylyltransferase/Bifunctional protein GlmU-like C-terminal hexapeptide" evidence="4">
    <location>
        <begin position="291"/>
        <end position="359"/>
    </location>
</feature>
<dbReference type="SUPFAM" id="SSF51161">
    <property type="entry name" value="Trimeric LpxA-like enzymes"/>
    <property type="match status" value="1"/>
</dbReference>
<accession>A0ABW4B8K2</accession>
<evidence type="ECO:0000256" key="1">
    <source>
        <dbReference type="ARBA" id="ARBA00010443"/>
    </source>
</evidence>
<sequence length="388" mass="42293">MTQGELSAVIDLNEDGEALMPLTAYRPIGTLPFAGRYRLIDFPLSAVTHAGVHSVGLFMPQSARSVQDHIRDGASWNLDLIQGGVFMFPYIATRDYSDPALRQRYYDDYTTFLRRSGSTYTVIIGSSNIASVDLTAVLAYHEAGDAPITLVYKKLPSEDFTPDDWTLTLSEQGTASAILRQKDRHERPSETLPAFMDTYLLATNDLIDLLDVAAGAKTFVTLPELLRDYVLANNANAFEYTGYLARISSMQRFFAASLGMLDDANYQSLMFSAVPVLTKSKNEVPTFFARGAEVSDALLGTGAYVEGEIKHSVISRSVVVHQGAVVENSVIMQGAKISTGSTVRNVILDKGVVIGPNLKLEGKPEAPLVIGKNRSILKMKDLTPQPAG</sequence>
<dbReference type="InterPro" id="IPR011832">
    <property type="entry name" value="GlgDAde_trans"/>
</dbReference>
<organism evidence="5 6">
    <name type="scientific">Lacticaseibacillus jixianensis</name>
    <dbReference type="NCBI Taxonomy" id="2486012"/>
    <lineage>
        <taxon>Bacteria</taxon>
        <taxon>Bacillati</taxon>
        <taxon>Bacillota</taxon>
        <taxon>Bacilli</taxon>
        <taxon>Lactobacillales</taxon>
        <taxon>Lactobacillaceae</taxon>
        <taxon>Lacticaseibacillus</taxon>
    </lineage>
</organism>
<dbReference type="GO" id="GO:0008878">
    <property type="term" value="F:glucose-1-phosphate adenylyltransferase activity"/>
    <property type="evidence" value="ECO:0007669"/>
    <property type="project" value="UniProtKB-EC"/>
</dbReference>
<proteinExistence type="inferred from homology"/>
<comment type="caution">
    <text evidence="5">The sequence shown here is derived from an EMBL/GenBank/DDBJ whole genome shotgun (WGS) entry which is preliminary data.</text>
</comment>
<dbReference type="NCBIfam" id="TIGR02092">
    <property type="entry name" value="glgD"/>
    <property type="match status" value="1"/>
</dbReference>
<dbReference type="EMBL" id="JBHTMO010000006">
    <property type="protein sequence ID" value="MFD1392653.1"/>
    <property type="molecule type" value="Genomic_DNA"/>
</dbReference>
<comment type="similarity">
    <text evidence="1">Belongs to the bacterial/plant glucose-1-phosphate adenylyltransferase family.</text>
</comment>
<name>A0ABW4B8K2_9LACO</name>
<dbReference type="Pfam" id="PF00483">
    <property type="entry name" value="NTP_transferase"/>
    <property type="match status" value="1"/>
</dbReference>
<dbReference type="InterPro" id="IPR029044">
    <property type="entry name" value="Nucleotide-diphossugar_trans"/>
</dbReference>
<dbReference type="InterPro" id="IPR011831">
    <property type="entry name" value="ADP-Glc_PPase"/>
</dbReference>
<keyword evidence="6" id="KW-1185">Reference proteome</keyword>
<dbReference type="CDD" id="cd04651">
    <property type="entry name" value="LbH_G1P_AT_C"/>
    <property type="match status" value="1"/>
</dbReference>
<keyword evidence="5" id="KW-0548">Nucleotidyltransferase</keyword>
<dbReference type="Gene3D" id="2.160.10.10">
    <property type="entry name" value="Hexapeptide repeat proteins"/>
    <property type="match status" value="1"/>
</dbReference>
<dbReference type="InterPro" id="IPR005835">
    <property type="entry name" value="NTP_transferase_dom"/>
</dbReference>
<feature type="domain" description="Nucleotidyl transferase" evidence="3">
    <location>
        <begin position="16"/>
        <end position="155"/>
    </location>
</feature>
<evidence type="ECO:0000313" key="5">
    <source>
        <dbReference type="EMBL" id="MFD1392653.1"/>
    </source>
</evidence>
<evidence type="ECO:0000313" key="6">
    <source>
        <dbReference type="Proteomes" id="UP001597249"/>
    </source>
</evidence>
<protein>
    <submittedName>
        <fullName evidence="5">Glucose-1-phosphate adenylyltransferase subunit GlgD</fullName>
        <ecNumber evidence="5">2.7.7.27</ecNumber>
    </submittedName>
</protein>
<dbReference type="PANTHER" id="PTHR43523">
    <property type="entry name" value="GLUCOSE-1-PHOSPHATE ADENYLYLTRANSFERASE-RELATED"/>
    <property type="match status" value="1"/>
</dbReference>
<evidence type="ECO:0000259" key="4">
    <source>
        <dbReference type="Pfam" id="PF24894"/>
    </source>
</evidence>
<dbReference type="Pfam" id="PF24894">
    <property type="entry name" value="Hexapep_GlmU"/>
    <property type="match status" value="1"/>
</dbReference>
<dbReference type="EC" id="2.7.7.27" evidence="5"/>
<dbReference type="InterPro" id="IPR056818">
    <property type="entry name" value="GlmU/GlgC-like_hexapep"/>
</dbReference>
<keyword evidence="2" id="KW-0320">Glycogen biosynthesis</keyword>